<sequence>MLIVALVPLLVALSFAGLRIKDTLANAAEFSTLEQIADTSRTGSSLIQTLVDERDLAADPKAKKRPGLAGRSGRATTDTRAREFLKELSVVPEGTGFDVAVVSSDGLLPGQNCTAAAPESTLIGPLAGGLTALVQAASALNQSGQVERPILEMEHGILATVSVSDGAVLQGRCKVR</sequence>
<dbReference type="Gene3D" id="3.30.450.30">
    <property type="entry name" value="Dynein light chain 2a, cytoplasmic"/>
    <property type="match status" value="1"/>
</dbReference>
<comment type="caution">
    <text evidence="1">The sequence shown here is derived from an EMBL/GenBank/DDBJ whole genome shotgun (WGS) entry which is preliminary data.</text>
</comment>
<dbReference type="SUPFAM" id="SSF103196">
    <property type="entry name" value="Roadblock/LC7 domain"/>
    <property type="match status" value="1"/>
</dbReference>
<proteinExistence type="predicted"/>
<dbReference type="Proteomes" id="UP000236047">
    <property type="component" value="Unassembled WGS sequence"/>
</dbReference>
<accession>A0A2N8PFX3</accession>
<organism evidence="1 2">
    <name type="scientific">Streptomyces noursei</name>
    <name type="common">Streptomyces albulus</name>
    <dbReference type="NCBI Taxonomy" id="1971"/>
    <lineage>
        <taxon>Bacteria</taxon>
        <taxon>Bacillati</taxon>
        <taxon>Actinomycetota</taxon>
        <taxon>Actinomycetes</taxon>
        <taxon>Kitasatosporales</taxon>
        <taxon>Streptomycetaceae</taxon>
        <taxon>Streptomyces</taxon>
    </lineage>
</organism>
<dbReference type="EMBL" id="LJSN01000002">
    <property type="protein sequence ID" value="PNE39896.1"/>
    <property type="molecule type" value="Genomic_DNA"/>
</dbReference>
<keyword evidence="2" id="KW-1185">Reference proteome</keyword>
<dbReference type="AlphaFoldDB" id="A0A2N8PFX3"/>
<protein>
    <submittedName>
        <fullName evidence="1">Uncharacterized protein</fullName>
    </submittedName>
</protein>
<evidence type="ECO:0000313" key="2">
    <source>
        <dbReference type="Proteomes" id="UP000236047"/>
    </source>
</evidence>
<gene>
    <name evidence="1" type="ORF">AOB60_01940</name>
</gene>
<name>A0A2N8PFX3_STRNR</name>
<evidence type="ECO:0000313" key="1">
    <source>
        <dbReference type="EMBL" id="PNE39896.1"/>
    </source>
</evidence>
<reference evidence="2" key="1">
    <citation type="submission" date="2015-09" db="EMBL/GenBank/DDBJ databases">
        <authorList>
            <person name="Graham D.E."/>
            <person name="Mahan K.M."/>
            <person name="Klingeman D.M."/>
            <person name="Fida T."/>
            <person name="Giannone R.J."/>
            <person name="Hettich R.L."/>
            <person name="Parry R.J."/>
            <person name="Spain J.C."/>
        </authorList>
    </citation>
    <scope>NUCLEOTIDE SEQUENCE [LARGE SCALE GENOMIC DNA]</scope>
    <source>
        <strain evidence="2">JCM 4701</strain>
    </source>
</reference>